<evidence type="ECO:0000259" key="3">
    <source>
        <dbReference type="PROSITE" id="PS51371"/>
    </source>
</evidence>
<evidence type="ECO:0000256" key="2">
    <source>
        <dbReference type="PROSITE-ProRule" id="PRU00703"/>
    </source>
</evidence>
<name>A0A1I3BQX2_SELRU</name>
<feature type="domain" description="CBS" evidence="3">
    <location>
        <begin position="7"/>
        <end position="65"/>
    </location>
</feature>
<proteinExistence type="predicted"/>
<dbReference type="EMBL" id="FOQK01000001">
    <property type="protein sequence ID" value="SFH64486.1"/>
    <property type="molecule type" value="Genomic_DNA"/>
</dbReference>
<dbReference type="InterPro" id="IPR000644">
    <property type="entry name" value="CBS_dom"/>
</dbReference>
<dbReference type="PANTHER" id="PTHR43080:SF2">
    <property type="entry name" value="CBS DOMAIN-CONTAINING PROTEIN"/>
    <property type="match status" value="1"/>
</dbReference>
<dbReference type="Proteomes" id="UP000183639">
    <property type="component" value="Unassembled WGS sequence"/>
</dbReference>
<dbReference type="PANTHER" id="PTHR43080">
    <property type="entry name" value="CBS DOMAIN-CONTAINING PROTEIN CBSX3, MITOCHONDRIAL"/>
    <property type="match status" value="1"/>
</dbReference>
<sequence length="148" mass="16410">MQVKDIMTKNVITVKPEATIRELAELLVTKKISGVPVVDETGKVCGIVSEGDLMRKEIAPEMPDELCILGAVIYYNGLQEYRDAFRKFSALTAEQIMTEEVIAVKAEDEVSKIAKLMHDKHIKRLPVLDDAGALIGIVSRTDIVKMLL</sequence>
<protein>
    <submittedName>
        <fullName evidence="4">CBS domain-containing protein</fullName>
    </submittedName>
</protein>
<keyword evidence="1 2" id="KW-0129">CBS domain</keyword>
<feature type="domain" description="CBS" evidence="3">
    <location>
        <begin position="97"/>
        <end position="148"/>
    </location>
</feature>
<dbReference type="Gene3D" id="3.10.580.10">
    <property type="entry name" value="CBS-domain"/>
    <property type="match status" value="1"/>
</dbReference>
<dbReference type="Pfam" id="PF00571">
    <property type="entry name" value="CBS"/>
    <property type="match status" value="2"/>
</dbReference>
<dbReference type="InterPro" id="IPR046342">
    <property type="entry name" value="CBS_dom_sf"/>
</dbReference>
<dbReference type="SUPFAM" id="SSF54631">
    <property type="entry name" value="CBS-domain pair"/>
    <property type="match status" value="1"/>
</dbReference>
<gene>
    <name evidence="4" type="ORF">SAMN04487861_101154</name>
</gene>
<dbReference type="PROSITE" id="PS51371">
    <property type="entry name" value="CBS"/>
    <property type="match status" value="2"/>
</dbReference>
<evidence type="ECO:0000256" key="1">
    <source>
        <dbReference type="ARBA" id="ARBA00023122"/>
    </source>
</evidence>
<dbReference type="AlphaFoldDB" id="A0A1I3BQX2"/>
<accession>A0A1I3BQX2</accession>
<dbReference type="CDD" id="cd04586">
    <property type="entry name" value="CBS_pair_BON_assoc"/>
    <property type="match status" value="1"/>
</dbReference>
<evidence type="ECO:0000313" key="4">
    <source>
        <dbReference type="EMBL" id="SFH64486.1"/>
    </source>
</evidence>
<dbReference type="InterPro" id="IPR051257">
    <property type="entry name" value="Diverse_CBS-Domain"/>
</dbReference>
<dbReference type="SMART" id="SM00116">
    <property type="entry name" value="CBS"/>
    <property type="match status" value="2"/>
</dbReference>
<organism evidence="4 5">
    <name type="scientific">Selenomonas ruminantium</name>
    <dbReference type="NCBI Taxonomy" id="971"/>
    <lineage>
        <taxon>Bacteria</taxon>
        <taxon>Bacillati</taxon>
        <taxon>Bacillota</taxon>
        <taxon>Negativicutes</taxon>
        <taxon>Selenomonadales</taxon>
        <taxon>Selenomonadaceae</taxon>
        <taxon>Selenomonas</taxon>
    </lineage>
</organism>
<reference evidence="4 5" key="1">
    <citation type="submission" date="2016-10" db="EMBL/GenBank/DDBJ databases">
        <authorList>
            <person name="de Groot N.N."/>
        </authorList>
    </citation>
    <scope>NUCLEOTIDE SEQUENCE [LARGE SCALE GENOMIC DNA]</scope>
    <source>
        <strain evidence="4 5">Z108</strain>
    </source>
</reference>
<evidence type="ECO:0000313" key="5">
    <source>
        <dbReference type="Proteomes" id="UP000183639"/>
    </source>
</evidence>
<dbReference type="RefSeq" id="WP_075441497.1">
    <property type="nucleotide sequence ID" value="NZ_FOQK01000001.1"/>
</dbReference>
<dbReference type="OrthoDB" id="9790355at2"/>